<keyword evidence="7" id="KW-0653">Protein transport</keyword>
<dbReference type="GO" id="GO:0055085">
    <property type="term" value="P:transmembrane transport"/>
    <property type="evidence" value="ECO:0007669"/>
    <property type="project" value="InterPro"/>
</dbReference>
<comment type="similarity">
    <text evidence="2">Belongs to the TonB family.</text>
</comment>
<evidence type="ECO:0000313" key="12">
    <source>
        <dbReference type="EMBL" id="QDL54178.1"/>
    </source>
</evidence>
<evidence type="ECO:0000259" key="11">
    <source>
        <dbReference type="PROSITE" id="PS52015"/>
    </source>
</evidence>
<organism evidence="12 13">
    <name type="scientific">Rhodoferax aquaticus</name>
    <dbReference type="NCBI Taxonomy" id="2527691"/>
    <lineage>
        <taxon>Bacteria</taxon>
        <taxon>Pseudomonadati</taxon>
        <taxon>Pseudomonadota</taxon>
        <taxon>Betaproteobacteria</taxon>
        <taxon>Burkholderiales</taxon>
        <taxon>Comamonadaceae</taxon>
        <taxon>Rhodoferax</taxon>
    </lineage>
</organism>
<keyword evidence="13" id="KW-1185">Reference proteome</keyword>
<evidence type="ECO:0000256" key="1">
    <source>
        <dbReference type="ARBA" id="ARBA00004383"/>
    </source>
</evidence>
<gene>
    <name evidence="12" type="ORF">EXZ61_08380</name>
</gene>
<evidence type="ECO:0000256" key="5">
    <source>
        <dbReference type="ARBA" id="ARBA00022519"/>
    </source>
</evidence>
<dbReference type="PANTHER" id="PTHR33446:SF2">
    <property type="entry name" value="PROTEIN TONB"/>
    <property type="match status" value="1"/>
</dbReference>
<dbReference type="Gene3D" id="3.30.1150.10">
    <property type="match status" value="1"/>
</dbReference>
<evidence type="ECO:0000256" key="8">
    <source>
        <dbReference type="ARBA" id="ARBA00022989"/>
    </source>
</evidence>
<evidence type="ECO:0000256" key="2">
    <source>
        <dbReference type="ARBA" id="ARBA00006555"/>
    </source>
</evidence>
<feature type="compositionally biased region" description="Low complexity" evidence="10">
    <location>
        <begin position="140"/>
        <end position="169"/>
    </location>
</feature>
<keyword evidence="4" id="KW-1003">Cell membrane</keyword>
<feature type="domain" description="TonB C-terminal" evidence="11">
    <location>
        <begin position="173"/>
        <end position="263"/>
    </location>
</feature>
<evidence type="ECO:0000256" key="3">
    <source>
        <dbReference type="ARBA" id="ARBA00022448"/>
    </source>
</evidence>
<feature type="region of interest" description="Disordered" evidence="10">
    <location>
        <begin position="140"/>
        <end position="192"/>
    </location>
</feature>
<dbReference type="RefSeq" id="WP_142810851.1">
    <property type="nucleotide sequence ID" value="NZ_CP036282.1"/>
</dbReference>
<reference evidence="13" key="2">
    <citation type="journal article" date="2020" name="Int. J. Syst. Evol. Microbiol.">
        <title>Genomic insights into a novel species Rhodoferax aquaticus sp. nov., isolated from freshwater.</title>
        <authorList>
            <person name="Li T."/>
            <person name="Zhuo Y."/>
            <person name="Jin C.Z."/>
            <person name="Wu X."/>
            <person name="Ko S.R."/>
            <person name="Jin F.J."/>
            <person name="Ahn C.Y."/>
            <person name="Oh H.M."/>
            <person name="Lee H.G."/>
            <person name="Jin L."/>
        </authorList>
    </citation>
    <scope>NUCLEOTIDE SEQUENCE [LARGE SCALE GENOMIC DNA]</scope>
    <source>
        <strain evidence="13">Gr-4</strain>
    </source>
</reference>
<dbReference type="NCBIfam" id="TIGR01352">
    <property type="entry name" value="tonB_Cterm"/>
    <property type="match status" value="1"/>
</dbReference>
<keyword evidence="9" id="KW-0472">Membrane</keyword>
<dbReference type="PROSITE" id="PS52015">
    <property type="entry name" value="TONB_CTD"/>
    <property type="match status" value="1"/>
</dbReference>
<dbReference type="InterPro" id="IPR006260">
    <property type="entry name" value="TonB/TolA_C"/>
</dbReference>
<dbReference type="Proteomes" id="UP000317365">
    <property type="component" value="Chromosome"/>
</dbReference>
<dbReference type="GO" id="GO:0031992">
    <property type="term" value="F:energy transducer activity"/>
    <property type="evidence" value="ECO:0007669"/>
    <property type="project" value="TreeGrafter"/>
</dbReference>
<dbReference type="InterPro" id="IPR037682">
    <property type="entry name" value="TonB_C"/>
</dbReference>
<evidence type="ECO:0000313" key="13">
    <source>
        <dbReference type="Proteomes" id="UP000317365"/>
    </source>
</evidence>
<dbReference type="KEGG" id="rhg:EXZ61_08380"/>
<proteinExistence type="inferred from homology"/>
<comment type="subcellular location">
    <subcellularLocation>
        <location evidence="1">Cell inner membrane</location>
        <topology evidence="1">Single-pass membrane protein</topology>
        <orientation evidence="1">Periplasmic side</orientation>
    </subcellularLocation>
</comment>
<evidence type="ECO:0000256" key="4">
    <source>
        <dbReference type="ARBA" id="ARBA00022475"/>
    </source>
</evidence>
<keyword evidence="6" id="KW-0812">Transmembrane</keyword>
<evidence type="ECO:0000256" key="6">
    <source>
        <dbReference type="ARBA" id="ARBA00022692"/>
    </source>
</evidence>
<keyword evidence="8" id="KW-1133">Transmembrane helix</keyword>
<sequence length="263" mass="26619">MSSITASPPFASGTRAAGAAPRLQFTRNTSIAFTVLVSHAALLWAVQSGLLQQVVHVIEPAIIMVELNAGAQAPAKPAPPQPPKQVQKTAVAPVKYAQAATQSIAPSAPSAPPAATPTSAPAPLAVADAGQAASATVSSASAAPGASTSSAASSAKSSGTAGPAAPAAPKVELPSSDADYLNNPKPAYPPLSKRLGEQGKVVVRVLIGADGVPQTPEIKQSSGFDRLDQAALNTALRWRYVPGKRNGVAEAMWFNVPINFVLE</sequence>
<accession>A0A515ENG7</accession>
<name>A0A515ENG7_9BURK</name>
<dbReference type="EMBL" id="CP036282">
    <property type="protein sequence ID" value="QDL54178.1"/>
    <property type="molecule type" value="Genomic_DNA"/>
</dbReference>
<dbReference type="Pfam" id="PF03544">
    <property type="entry name" value="TonB_C"/>
    <property type="match status" value="1"/>
</dbReference>
<evidence type="ECO:0000256" key="7">
    <source>
        <dbReference type="ARBA" id="ARBA00022927"/>
    </source>
</evidence>
<dbReference type="GO" id="GO:0015031">
    <property type="term" value="P:protein transport"/>
    <property type="evidence" value="ECO:0007669"/>
    <property type="project" value="UniProtKB-KW"/>
</dbReference>
<feature type="region of interest" description="Disordered" evidence="10">
    <location>
        <begin position="72"/>
        <end position="92"/>
    </location>
</feature>
<dbReference type="GO" id="GO:0098797">
    <property type="term" value="C:plasma membrane protein complex"/>
    <property type="evidence" value="ECO:0007669"/>
    <property type="project" value="TreeGrafter"/>
</dbReference>
<dbReference type="InterPro" id="IPR051045">
    <property type="entry name" value="TonB-dependent_transducer"/>
</dbReference>
<keyword evidence="3" id="KW-0813">Transport</keyword>
<protein>
    <submittedName>
        <fullName evidence="12">Energy transducer TonB</fullName>
    </submittedName>
</protein>
<reference evidence="13" key="1">
    <citation type="submission" date="2019-02" db="EMBL/GenBank/DDBJ databases">
        <title>Complete genome sequence of Rhodoferax sp. Gr-4.</title>
        <authorList>
            <person name="Jin L."/>
        </authorList>
    </citation>
    <scope>NUCLEOTIDE SEQUENCE [LARGE SCALE GENOMIC DNA]</scope>
    <source>
        <strain evidence="13">Gr-4</strain>
    </source>
</reference>
<evidence type="ECO:0000256" key="10">
    <source>
        <dbReference type="SAM" id="MobiDB-lite"/>
    </source>
</evidence>
<keyword evidence="5" id="KW-0997">Cell inner membrane</keyword>
<dbReference type="AlphaFoldDB" id="A0A515ENG7"/>
<dbReference type="PANTHER" id="PTHR33446">
    <property type="entry name" value="PROTEIN TONB-RELATED"/>
    <property type="match status" value="1"/>
</dbReference>
<evidence type="ECO:0000256" key="9">
    <source>
        <dbReference type="ARBA" id="ARBA00023136"/>
    </source>
</evidence>
<dbReference type="SUPFAM" id="SSF74653">
    <property type="entry name" value="TolA/TonB C-terminal domain"/>
    <property type="match status" value="1"/>
</dbReference>